<dbReference type="Proteomes" id="UP000535937">
    <property type="component" value="Unassembled WGS sequence"/>
</dbReference>
<protein>
    <submittedName>
        <fullName evidence="13">TonB-dependent receptor</fullName>
    </submittedName>
</protein>
<keyword evidence="5 9" id="KW-0798">TonB box</keyword>
<sequence>MIIKYKKLSAAIAAYTSLMAMSATTFAQEAVSEEKKKDAAQLEEVQVTGMRQSLETSVAIKKNTMEIVDSITAEDIGKLPDPNVAETLTRIPGVQGYRYGGEGASPFGEGSGLTIRGLSGQTASRVDGRAYFTAGGREFNIEGAIPGMIAGVDVYKNPSAEHIEGGIGGLVNVKTRKPLDFDERTFNVAVSNRYNDLSEGNSPEFFGLYADRWQTDFGEMGLMIAGNYQESHNRSDSDPVFARGPQLRRAISADSAEYADLVTAGEVDAAYLGRSDISYLTEANYADYSEEERANLITALGQTKQAFQEDINRVRKGANVAFEWRPSDTLELYATANYNYYLYDQEYRFMVFGSGIGGDSRYVQDLSTVDYTFDESFMNRNSNGGANELVAGQRLASGTFLGVSGLETWGGHEDHPYETWNTAFGGEWQATEKLDVKFDVSYIQATQEADNRKVAFVPRSGVTWDVTRNLMSEPHDLAISGPSLSDPSNFVLNYFDNNRNQKWEDDGWATQVDFKYQMDLPLIEDIKFGARYATQSASYRNFFHWGKRLTTDGERLAEDQSNAISADSLAGMLDVSPTNWLDGRAGYSGGYVVYDPLELEGNRVRNLFPQAGIPLDGEQEEHLLDRRYSEEDSLAAYFVADFAYGDIIKGNAGVRVVQTDLYARAMIVDPNDEIVPNEEGTSYIDVLPSLNVTGYIDEDTLVRFGYAKGISRPSLSALNPVVRVDPQTGAGSVGNPDLRPFEADSFDVSLEKYFSGANYVSLGVFYKDIDGFHNSERTCRSISAFPTHESPDNGCPANQYSVSRTINAEKGMARGVELAFQTFFDYDFLPEALNNFGVSGSYTILDTENPVKMNDEIVEMPMPFQSDTSWSLSGMYEDDFMSARVVYTYRSEFANNNDAWPSWGVYTEGYGILDASMNFNITEDLALSMNASNLTNEAPDRYAGDPRDYDSNFLLQHFVNGRVFGAGLRYSF</sequence>
<accession>A0A7W4Z926</accession>
<comment type="subcellular location">
    <subcellularLocation>
        <location evidence="1 8">Cell outer membrane</location>
        <topology evidence="1 8">Multi-pass membrane protein</topology>
    </subcellularLocation>
</comment>
<keyword evidence="14" id="KW-1185">Reference proteome</keyword>
<dbReference type="Pfam" id="PF07715">
    <property type="entry name" value="Plug"/>
    <property type="match status" value="1"/>
</dbReference>
<organism evidence="13 14">
    <name type="scientific">Microbulbifer rhizosphaerae</name>
    <dbReference type="NCBI Taxonomy" id="1562603"/>
    <lineage>
        <taxon>Bacteria</taxon>
        <taxon>Pseudomonadati</taxon>
        <taxon>Pseudomonadota</taxon>
        <taxon>Gammaproteobacteria</taxon>
        <taxon>Cellvibrionales</taxon>
        <taxon>Microbulbiferaceae</taxon>
        <taxon>Microbulbifer</taxon>
    </lineage>
</organism>
<dbReference type="InterPro" id="IPR010104">
    <property type="entry name" value="TonB_rcpt_bac"/>
</dbReference>
<keyword evidence="4 8" id="KW-0812">Transmembrane</keyword>
<evidence type="ECO:0000256" key="5">
    <source>
        <dbReference type="ARBA" id="ARBA00023077"/>
    </source>
</evidence>
<dbReference type="InterPro" id="IPR000531">
    <property type="entry name" value="Beta-barrel_TonB"/>
</dbReference>
<dbReference type="InterPro" id="IPR036942">
    <property type="entry name" value="Beta-barrel_TonB_sf"/>
</dbReference>
<name>A0A7W4Z926_9GAMM</name>
<dbReference type="InterPro" id="IPR012910">
    <property type="entry name" value="Plug_dom"/>
</dbReference>
<feature type="chain" id="PRO_5031195309" evidence="10">
    <location>
        <begin position="28"/>
        <end position="972"/>
    </location>
</feature>
<keyword evidence="3 8" id="KW-1134">Transmembrane beta strand</keyword>
<evidence type="ECO:0000313" key="13">
    <source>
        <dbReference type="EMBL" id="MBB3061197.1"/>
    </source>
</evidence>
<dbReference type="InterPro" id="IPR039426">
    <property type="entry name" value="TonB-dep_rcpt-like"/>
</dbReference>
<evidence type="ECO:0000256" key="1">
    <source>
        <dbReference type="ARBA" id="ARBA00004571"/>
    </source>
</evidence>
<dbReference type="EMBL" id="JACHWZ010000008">
    <property type="protein sequence ID" value="MBB3061197.1"/>
    <property type="molecule type" value="Genomic_DNA"/>
</dbReference>
<dbReference type="PANTHER" id="PTHR40980:SF3">
    <property type="entry name" value="TONB-DEPENDENT RECEPTOR-LIKE BETA-BARREL DOMAIN-CONTAINING PROTEIN"/>
    <property type="match status" value="1"/>
</dbReference>
<keyword evidence="2 8" id="KW-0813">Transport</keyword>
<evidence type="ECO:0000256" key="8">
    <source>
        <dbReference type="PROSITE-ProRule" id="PRU01360"/>
    </source>
</evidence>
<evidence type="ECO:0000259" key="12">
    <source>
        <dbReference type="Pfam" id="PF07715"/>
    </source>
</evidence>
<dbReference type="Gene3D" id="2.40.170.20">
    <property type="entry name" value="TonB-dependent receptor, beta-barrel domain"/>
    <property type="match status" value="1"/>
</dbReference>
<gene>
    <name evidence="13" type="ORF">FHS09_002030</name>
</gene>
<dbReference type="SUPFAM" id="SSF56935">
    <property type="entry name" value="Porins"/>
    <property type="match status" value="1"/>
</dbReference>
<dbReference type="Pfam" id="PF00593">
    <property type="entry name" value="TonB_dep_Rec_b-barrel"/>
    <property type="match status" value="1"/>
</dbReference>
<dbReference type="PANTHER" id="PTHR40980">
    <property type="entry name" value="PLUG DOMAIN-CONTAINING PROTEIN"/>
    <property type="match status" value="1"/>
</dbReference>
<evidence type="ECO:0000256" key="10">
    <source>
        <dbReference type="SAM" id="SignalP"/>
    </source>
</evidence>
<comment type="similarity">
    <text evidence="8 9">Belongs to the TonB-dependent receptor family.</text>
</comment>
<keyword evidence="7 8" id="KW-0998">Cell outer membrane</keyword>
<evidence type="ECO:0000256" key="6">
    <source>
        <dbReference type="ARBA" id="ARBA00023136"/>
    </source>
</evidence>
<comment type="caution">
    <text evidence="13">The sequence shown here is derived from an EMBL/GenBank/DDBJ whole genome shotgun (WGS) entry which is preliminary data.</text>
</comment>
<dbReference type="GO" id="GO:0009279">
    <property type="term" value="C:cell outer membrane"/>
    <property type="evidence" value="ECO:0007669"/>
    <property type="project" value="UniProtKB-SubCell"/>
</dbReference>
<keyword evidence="13" id="KW-0675">Receptor</keyword>
<dbReference type="NCBIfam" id="TIGR01782">
    <property type="entry name" value="TonB-Xanth-Caul"/>
    <property type="match status" value="1"/>
</dbReference>
<dbReference type="PROSITE" id="PS52016">
    <property type="entry name" value="TONB_DEPENDENT_REC_3"/>
    <property type="match status" value="1"/>
</dbReference>
<keyword evidence="6 8" id="KW-0472">Membrane</keyword>
<evidence type="ECO:0000256" key="9">
    <source>
        <dbReference type="RuleBase" id="RU003357"/>
    </source>
</evidence>
<dbReference type="AlphaFoldDB" id="A0A7W4Z926"/>
<evidence type="ECO:0000313" key="14">
    <source>
        <dbReference type="Proteomes" id="UP000535937"/>
    </source>
</evidence>
<dbReference type="Gene3D" id="2.170.130.10">
    <property type="entry name" value="TonB-dependent receptor, plug domain"/>
    <property type="match status" value="1"/>
</dbReference>
<evidence type="ECO:0000256" key="3">
    <source>
        <dbReference type="ARBA" id="ARBA00022452"/>
    </source>
</evidence>
<evidence type="ECO:0000256" key="2">
    <source>
        <dbReference type="ARBA" id="ARBA00022448"/>
    </source>
</evidence>
<feature type="domain" description="TonB-dependent receptor-like beta-barrel" evidence="11">
    <location>
        <begin position="493"/>
        <end position="934"/>
    </location>
</feature>
<evidence type="ECO:0000259" key="11">
    <source>
        <dbReference type="Pfam" id="PF00593"/>
    </source>
</evidence>
<keyword evidence="10" id="KW-0732">Signal</keyword>
<feature type="domain" description="TonB-dependent receptor plug" evidence="12">
    <location>
        <begin position="62"/>
        <end position="169"/>
    </location>
</feature>
<proteinExistence type="inferred from homology"/>
<evidence type="ECO:0000256" key="4">
    <source>
        <dbReference type="ARBA" id="ARBA00022692"/>
    </source>
</evidence>
<reference evidence="13 14" key="1">
    <citation type="submission" date="2020-08" db="EMBL/GenBank/DDBJ databases">
        <title>Genomic Encyclopedia of Type Strains, Phase III (KMG-III): the genomes of soil and plant-associated and newly described type strains.</title>
        <authorList>
            <person name="Whitman W."/>
        </authorList>
    </citation>
    <scope>NUCLEOTIDE SEQUENCE [LARGE SCALE GENOMIC DNA]</scope>
    <source>
        <strain evidence="13 14">CECT 8799</strain>
    </source>
</reference>
<evidence type="ECO:0000256" key="7">
    <source>
        <dbReference type="ARBA" id="ARBA00023237"/>
    </source>
</evidence>
<dbReference type="RefSeq" id="WP_221191920.1">
    <property type="nucleotide sequence ID" value="NZ_JACHWZ010000008.1"/>
</dbReference>
<feature type="signal peptide" evidence="10">
    <location>
        <begin position="1"/>
        <end position="27"/>
    </location>
</feature>
<dbReference type="InterPro" id="IPR037066">
    <property type="entry name" value="Plug_dom_sf"/>
</dbReference>